<dbReference type="AlphaFoldDB" id="A0A6C0EUS6"/>
<proteinExistence type="predicted"/>
<sequence>MTQEFELELEIGSRIGREEEASTKICAYTSADAREYNQQTDGREATSSFPTNIYRYKFTQSFMDELYQFSKIHQYDDRKSFKEAWLLWVETNLDMINTEIVRLTDLQYDGDIVDKMFKSARYYFRKKSTKKTEPCIRRNYVSVQKDLLDEMDGHIAANIVNDNYKPSDGFSEFCNNNVDALKKGVAHLMEQGMKDSHEIKDKIKKTYKNRYFIFITNK</sequence>
<dbReference type="EMBL" id="MN738948">
    <property type="protein sequence ID" value="QHT32768.1"/>
    <property type="molecule type" value="Genomic_DNA"/>
</dbReference>
<name>A0A6C0EUS6_9ZZZZ</name>
<protein>
    <submittedName>
        <fullName evidence="1">Uncharacterized protein</fullName>
    </submittedName>
</protein>
<reference evidence="1" key="1">
    <citation type="journal article" date="2020" name="Nature">
        <title>Giant virus diversity and host interactions through global metagenomics.</title>
        <authorList>
            <person name="Schulz F."/>
            <person name="Roux S."/>
            <person name="Paez-Espino D."/>
            <person name="Jungbluth S."/>
            <person name="Walsh D.A."/>
            <person name="Denef V.J."/>
            <person name="McMahon K.D."/>
            <person name="Konstantinidis K.T."/>
            <person name="Eloe-Fadrosh E.A."/>
            <person name="Kyrpides N.C."/>
            <person name="Woyke T."/>
        </authorList>
    </citation>
    <scope>NUCLEOTIDE SEQUENCE</scope>
    <source>
        <strain evidence="1">GVMAG-M-3300009161-30</strain>
    </source>
</reference>
<evidence type="ECO:0000313" key="1">
    <source>
        <dbReference type="EMBL" id="QHT32768.1"/>
    </source>
</evidence>
<accession>A0A6C0EUS6</accession>
<organism evidence="1">
    <name type="scientific">viral metagenome</name>
    <dbReference type="NCBI Taxonomy" id="1070528"/>
    <lineage>
        <taxon>unclassified sequences</taxon>
        <taxon>metagenomes</taxon>
        <taxon>organismal metagenomes</taxon>
    </lineage>
</organism>